<gene>
    <name evidence="1" type="ORF">VR44_36490</name>
</gene>
<dbReference type="Pfam" id="PF19746">
    <property type="entry name" value="DUF6233"/>
    <property type="match status" value="1"/>
</dbReference>
<protein>
    <submittedName>
        <fullName evidence="1">Uncharacterized protein</fullName>
    </submittedName>
</protein>
<evidence type="ECO:0000313" key="2">
    <source>
        <dbReference type="Proteomes" id="UP000033551"/>
    </source>
</evidence>
<dbReference type="Proteomes" id="UP000033551">
    <property type="component" value="Unassembled WGS sequence"/>
</dbReference>
<dbReference type="PATRIC" id="fig|68223.7.peg.4600"/>
<proteinExistence type="predicted"/>
<comment type="caution">
    <text evidence="1">The sequence shown here is derived from an EMBL/GenBank/DDBJ whole genome shotgun (WGS) entry which is preliminary data.</text>
</comment>
<dbReference type="AlphaFoldDB" id="A0A0F4IPW0"/>
<dbReference type="InterPro" id="IPR046200">
    <property type="entry name" value="DUF6233"/>
</dbReference>
<name>A0A0F4IPW0_9ACTN</name>
<organism evidence="1 2">
    <name type="scientific">Streptomyces katrae</name>
    <dbReference type="NCBI Taxonomy" id="68223"/>
    <lineage>
        <taxon>Bacteria</taxon>
        <taxon>Bacillati</taxon>
        <taxon>Actinomycetota</taxon>
        <taxon>Actinomycetes</taxon>
        <taxon>Kitasatosporales</taxon>
        <taxon>Streptomycetaceae</taxon>
        <taxon>Streptomyces</taxon>
    </lineage>
</organism>
<reference evidence="1 2" key="1">
    <citation type="submission" date="2015-02" db="EMBL/GenBank/DDBJ databases">
        <authorList>
            <person name="Ju K.-S."/>
            <person name="Doroghazi J.R."/>
            <person name="Metcalf W."/>
        </authorList>
    </citation>
    <scope>NUCLEOTIDE SEQUENCE [LARGE SCALE GENOMIC DNA]</scope>
    <source>
        <strain evidence="1 2">NRRL ISP-5550</strain>
    </source>
</reference>
<keyword evidence="2" id="KW-1185">Reference proteome</keyword>
<sequence>MPASPRGAARPLLTVTAPAPPPAAITLLLPDGQELRVRLYERLQMDTGLWVFRIGVPLWQTTEGGGVEPAEYGTWVTSAQLRPIPGVALDQVPTHRNPAGRAAATATPWVWVLDGRARPTTVHAEGCPLATDRAVPVKTMDALDALGQPGTVACTGCDAAETLLPILAHGQEDAHAPGD</sequence>
<evidence type="ECO:0000313" key="1">
    <source>
        <dbReference type="EMBL" id="KJY24037.1"/>
    </source>
</evidence>
<accession>A0A0F4IPW0</accession>
<dbReference type="EMBL" id="JZWV01001306">
    <property type="protein sequence ID" value="KJY24037.1"/>
    <property type="molecule type" value="Genomic_DNA"/>
</dbReference>